<dbReference type="EMBL" id="QGTJ01000010">
    <property type="protein sequence ID" value="PWV59562.1"/>
    <property type="molecule type" value="Genomic_DNA"/>
</dbReference>
<protein>
    <submittedName>
        <fullName evidence="1">Aspartyl protease family protein</fullName>
    </submittedName>
</protein>
<dbReference type="CDD" id="cd05483">
    <property type="entry name" value="retropepsin_like_bacteria"/>
    <property type="match status" value="1"/>
</dbReference>
<dbReference type="NCBIfam" id="TIGR02281">
    <property type="entry name" value="clan_AA_DTGA"/>
    <property type="match status" value="1"/>
</dbReference>
<dbReference type="InterPro" id="IPR034122">
    <property type="entry name" value="Retropepsin-like_bacterial"/>
</dbReference>
<proteinExistence type="predicted"/>
<organism evidence="1 2">
    <name type="scientific">Plasticicumulans acidivorans</name>
    <dbReference type="NCBI Taxonomy" id="886464"/>
    <lineage>
        <taxon>Bacteria</taxon>
        <taxon>Pseudomonadati</taxon>
        <taxon>Pseudomonadota</taxon>
        <taxon>Gammaproteobacteria</taxon>
        <taxon>Candidatus Competibacteraceae</taxon>
        <taxon>Plasticicumulans</taxon>
    </lineage>
</organism>
<name>A0A317MRX1_9GAMM</name>
<comment type="caution">
    <text evidence="1">The sequence shown here is derived from an EMBL/GenBank/DDBJ whole genome shotgun (WGS) entry which is preliminary data.</text>
</comment>
<reference evidence="1 2" key="1">
    <citation type="submission" date="2018-05" db="EMBL/GenBank/DDBJ databases">
        <title>Genomic Encyclopedia of Type Strains, Phase IV (KMG-IV): sequencing the most valuable type-strain genomes for metagenomic binning, comparative biology and taxonomic classification.</title>
        <authorList>
            <person name="Goeker M."/>
        </authorList>
    </citation>
    <scope>NUCLEOTIDE SEQUENCE [LARGE SCALE GENOMIC DNA]</scope>
    <source>
        <strain evidence="1 2">DSM 23606</strain>
    </source>
</reference>
<dbReference type="RefSeq" id="WP_170123647.1">
    <property type="nucleotide sequence ID" value="NZ_QGTJ01000010.1"/>
</dbReference>
<keyword evidence="1" id="KW-0645">Protease</keyword>
<dbReference type="Pfam" id="PF13975">
    <property type="entry name" value="gag-asp_proteas"/>
    <property type="match status" value="1"/>
</dbReference>
<sequence length="221" mass="23440">MRNRAERRLAAVLALFLGGWSVPVQAAHEIRVLALFSGKALLQIDGQRRLLADGATSPEGVHLLSASSRGAEVEVDGNVRTLALGASGLLGSEPAEHREFRVRRAANGTYVAPCLINGAALRCMFDTGATQVSISGDTARALGIPYRSIGRPARVMTASGVSSAWALTLESVQFGELRLSSVDALVIDGRHPAQPLLGSSFINRLHLRTEGEVLILQQGEP</sequence>
<dbReference type="Gene3D" id="2.40.70.10">
    <property type="entry name" value="Acid Proteases"/>
    <property type="match status" value="1"/>
</dbReference>
<dbReference type="Proteomes" id="UP000246569">
    <property type="component" value="Unassembled WGS sequence"/>
</dbReference>
<evidence type="ECO:0000313" key="1">
    <source>
        <dbReference type="EMBL" id="PWV59562.1"/>
    </source>
</evidence>
<keyword evidence="1" id="KW-0378">Hydrolase</keyword>
<gene>
    <name evidence="1" type="ORF">C7443_110107</name>
</gene>
<dbReference type="InterPro" id="IPR021109">
    <property type="entry name" value="Peptidase_aspartic_dom_sf"/>
</dbReference>
<evidence type="ECO:0000313" key="2">
    <source>
        <dbReference type="Proteomes" id="UP000246569"/>
    </source>
</evidence>
<dbReference type="AlphaFoldDB" id="A0A317MRX1"/>
<dbReference type="InterPro" id="IPR011969">
    <property type="entry name" value="Clan_AA_Asp_peptidase_C"/>
</dbReference>
<dbReference type="SUPFAM" id="SSF50630">
    <property type="entry name" value="Acid proteases"/>
    <property type="match status" value="1"/>
</dbReference>
<dbReference type="GO" id="GO:0006508">
    <property type="term" value="P:proteolysis"/>
    <property type="evidence" value="ECO:0007669"/>
    <property type="project" value="UniProtKB-KW"/>
</dbReference>
<dbReference type="GO" id="GO:0008233">
    <property type="term" value="F:peptidase activity"/>
    <property type="evidence" value="ECO:0007669"/>
    <property type="project" value="UniProtKB-KW"/>
</dbReference>
<accession>A0A317MRX1</accession>
<keyword evidence="2" id="KW-1185">Reference proteome</keyword>